<evidence type="ECO:0000256" key="9">
    <source>
        <dbReference type="NCBIfam" id="TIGR00751"/>
    </source>
</evidence>
<dbReference type="HAMAP" id="MF_01937">
    <property type="entry name" value="MenA_1"/>
    <property type="match status" value="1"/>
</dbReference>
<evidence type="ECO:0000313" key="10">
    <source>
        <dbReference type="EMBL" id="TKV58581.1"/>
    </source>
</evidence>
<dbReference type="CDD" id="cd13962">
    <property type="entry name" value="PT_UbiA_UBIAD1"/>
    <property type="match status" value="1"/>
</dbReference>
<comment type="similarity">
    <text evidence="8">Belongs to the MenA family. Type 1 subfamily.</text>
</comment>
<dbReference type="Proteomes" id="UP000306985">
    <property type="component" value="Unassembled WGS sequence"/>
</dbReference>
<reference evidence="10 11" key="1">
    <citation type="submission" date="2019-05" db="EMBL/GenBank/DDBJ databases">
        <title>Nakamurella sp. N5BH11, whole genome shotgun sequence.</title>
        <authorList>
            <person name="Tuo L."/>
        </authorList>
    </citation>
    <scope>NUCLEOTIDE SEQUENCE [LARGE SCALE GENOMIC DNA]</scope>
    <source>
        <strain evidence="10 11">N5BH11</strain>
    </source>
</reference>
<feature type="transmembrane region" description="Helical" evidence="8">
    <location>
        <begin position="136"/>
        <end position="156"/>
    </location>
</feature>
<dbReference type="PROSITE" id="PS51257">
    <property type="entry name" value="PROKAR_LIPOPROTEIN"/>
    <property type="match status" value="1"/>
</dbReference>
<accession>A0A4U6QEU5</accession>
<organism evidence="10 11">
    <name type="scientific">Nakamurella flava</name>
    <dbReference type="NCBI Taxonomy" id="2576308"/>
    <lineage>
        <taxon>Bacteria</taxon>
        <taxon>Bacillati</taxon>
        <taxon>Actinomycetota</taxon>
        <taxon>Actinomycetes</taxon>
        <taxon>Nakamurellales</taxon>
        <taxon>Nakamurellaceae</taxon>
        <taxon>Nakamurella</taxon>
    </lineage>
</organism>
<dbReference type="GO" id="GO:0005886">
    <property type="term" value="C:plasma membrane"/>
    <property type="evidence" value="ECO:0007669"/>
    <property type="project" value="UniProtKB-SubCell"/>
</dbReference>
<evidence type="ECO:0000256" key="7">
    <source>
        <dbReference type="ARBA" id="ARBA00023136"/>
    </source>
</evidence>
<evidence type="ECO:0000256" key="2">
    <source>
        <dbReference type="ARBA" id="ARBA00022428"/>
    </source>
</evidence>
<feature type="transmembrane region" description="Helical" evidence="8">
    <location>
        <begin position="264"/>
        <end position="288"/>
    </location>
</feature>
<evidence type="ECO:0000256" key="3">
    <source>
        <dbReference type="ARBA" id="ARBA00022475"/>
    </source>
</evidence>
<dbReference type="AlphaFoldDB" id="A0A4U6QEU5"/>
<evidence type="ECO:0000313" key="11">
    <source>
        <dbReference type="Proteomes" id="UP000306985"/>
    </source>
</evidence>
<name>A0A4U6QEU5_9ACTN</name>
<dbReference type="EC" id="2.5.1.74" evidence="8 9"/>
<feature type="transmembrane region" description="Helical" evidence="8">
    <location>
        <begin position="168"/>
        <end position="187"/>
    </location>
</feature>
<evidence type="ECO:0000256" key="6">
    <source>
        <dbReference type="ARBA" id="ARBA00022989"/>
    </source>
</evidence>
<dbReference type="Gene3D" id="1.10.357.140">
    <property type="entry name" value="UbiA prenyltransferase"/>
    <property type="match status" value="1"/>
</dbReference>
<dbReference type="RefSeq" id="WP_137450243.1">
    <property type="nucleotide sequence ID" value="NZ_SZZH01000003.1"/>
</dbReference>
<keyword evidence="3 8" id="KW-1003">Cell membrane</keyword>
<dbReference type="NCBIfam" id="TIGR00751">
    <property type="entry name" value="menA"/>
    <property type="match status" value="1"/>
</dbReference>
<evidence type="ECO:0000256" key="8">
    <source>
        <dbReference type="HAMAP-Rule" id="MF_01937"/>
    </source>
</evidence>
<gene>
    <name evidence="8" type="primary">menA</name>
    <name evidence="10" type="ORF">FDO65_13660</name>
</gene>
<sequence>MASTRQWISAARPRTLPAAVAPVLVGCGAGYALGGFFWWRALLALIVALALQVGVNYANDYSDGIRGTDDARVGPFRLVGSRAAQPRVVKLAAFGCFGLAAVAGLVLAAVSSWWLVPIGAASVAAAWFYTGGPRPYGYTGLGEVFVFTFFGLVAVLGTTFVQAGTLSVSAWAGAIGIGLLACALLMANNLRDVHTDADVGKRTLAVLLGEPLSRKVFALLIAGAYLAVLVVGIGHPWCLLALLSLPLAVPPVRAVLGGAKGRDLIAVLGATGRLEFVYAVLLTIGLVFDGPGAP</sequence>
<evidence type="ECO:0000256" key="5">
    <source>
        <dbReference type="ARBA" id="ARBA00022692"/>
    </source>
</evidence>
<dbReference type="PIRSF" id="PIRSF005355">
    <property type="entry name" value="UBIAD1"/>
    <property type="match status" value="1"/>
</dbReference>
<dbReference type="InterPro" id="IPR004657">
    <property type="entry name" value="MenA"/>
</dbReference>
<evidence type="ECO:0000256" key="1">
    <source>
        <dbReference type="ARBA" id="ARBA00004141"/>
    </source>
</evidence>
<dbReference type="NCBIfam" id="NF004751">
    <property type="entry name" value="PRK06080.1-3"/>
    <property type="match status" value="1"/>
</dbReference>
<dbReference type="GO" id="GO:0046428">
    <property type="term" value="F:1,4-dihydroxy-2-naphthoate polyprenyltransferase activity"/>
    <property type="evidence" value="ECO:0007669"/>
    <property type="project" value="UniProtKB-UniRule"/>
</dbReference>
<keyword evidence="4 8" id="KW-0808">Transferase</keyword>
<feature type="transmembrane region" description="Helical" evidence="8">
    <location>
        <begin position="91"/>
        <end position="116"/>
    </location>
</feature>
<dbReference type="InterPro" id="IPR026046">
    <property type="entry name" value="UBIAD1"/>
</dbReference>
<dbReference type="UniPathway" id="UPA00079">
    <property type="reaction ID" value="UER00168"/>
</dbReference>
<comment type="subcellular location">
    <subcellularLocation>
        <location evidence="8">Cell membrane</location>
        <topology evidence="8">Multi-pass membrane protein</topology>
    </subcellularLocation>
    <subcellularLocation>
        <location evidence="1">Membrane</location>
        <topology evidence="1">Multi-pass membrane protein</topology>
    </subcellularLocation>
</comment>
<evidence type="ECO:0000256" key="4">
    <source>
        <dbReference type="ARBA" id="ARBA00022679"/>
    </source>
</evidence>
<comment type="function">
    <text evidence="8">Conversion of 1,4-dihydroxy-2-naphthoate (DHNA) to demethylmenaquinone (DMK).</text>
</comment>
<keyword evidence="11" id="KW-1185">Reference proteome</keyword>
<comment type="catalytic activity">
    <reaction evidence="8">
        <text>an all-trans-polyprenyl diphosphate + 1,4-dihydroxy-2-naphthoate + H(+) = a 2-demethylmenaquinol + CO2 + diphosphate</text>
        <dbReference type="Rhea" id="RHEA:26478"/>
        <dbReference type="Rhea" id="RHEA-COMP:9563"/>
        <dbReference type="Rhea" id="RHEA-COMP:9564"/>
        <dbReference type="ChEBI" id="CHEBI:11173"/>
        <dbReference type="ChEBI" id="CHEBI:15378"/>
        <dbReference type="ChEBI" id="CHEBI:16526"/>
        <dbReference type="ChEBI" id="CHEBI:33019"/>
        <dbReference type="ChEBI" id="CHEBI:55437"/>
        <dbReference type="ChEBI" id="CHEBI:58914"/>
        <dbReference type="EC" id="2.5.1.74"/>
    </reaction>
</comment>
<keyword evidence="7 8" id="KW-0472">Membrane</keyword>
<keyword evidence="6 8" id="KW-1133">Transmembrane helix</keyword>
<dbReference type="GO" id="GO:0042371">
    <property type="term" value="P:vitamin K biosynthetic process"/>
    <property type="evidence" value="ECO:0007669"/>
    <property type="project" value="TreeGrafter"/>
</dbReference>
<dbReference type="GO" id="GO:0009234">
    <property type="term" value="P:menaquinone biosynthetic process"/>
    <property type="evidence" value="ECO:0007669"/>
    <property type="project" value="UniProtKB-UniRule"/>
</dbReference>
<protein>
    <recommendedName>
        <fullName evidence="8 9">1,4-dihydroxy-2-naphthoate octaprenyltransferase</fullName>
        <shortName evidence="8">DHNA-octaprenyltransferase</shortName>
        <ecNumber evidence="8 9">2.5.1.74</ecNumber>
    </recommendedName>
</protein>
<feature type="transmembrane region" description="Helical" evidence="8">
    <location>
        <begin position="39"/>
        <end position="58"/>
    </location>
</feature>
<dbReference type="InterPro" id="IPR000537">
    <property type="entry name" value="UbiA_prenyltransferase"/>
</dbReference>
<comment type="pathway">
    <text evidence="8">Quinol/quinone metabolism; menaquinone biosynthesis; menaquinol from 1,4-dihydroxy-2-naphthoate: step 1/2.</text>
</comment>
<dbReference type="InterPro" id="IPR044878">
    <property type="entry name" value="UbiA_sf"/>
</dbReference>
<feature type="transmembrane region" description="Helical" evidence="8">
    <location>
        <begin position="216"/>
        <end position="243"/>
    </location>
</feature>
<feature type="transmembrane region" description="Helical" evidence="8">
    <location>
        <begin position="15"/>
        <end position="33"/>
    </location>
</feature>
<keyword evidence="5 8" id="KW-0812">Transmembrane</keyword>
<comment type="caution">
    <text evidence="10">The sequence shown here is derived from an EMBL/GenBank/DDBJ whole genome shotgun (WGS) entry which is preliminary data.</text>
</comment>
<dbReference type="PANTHER" id="PTHR13929">
    <property type="entry name" value="1,4-DIHYDROXY-2-NAPHTHOATE OCTAPRENYLTRANSFERASE"/>
    <property type="match status" value="1"/>
</dbReference>
<dbReference type="Pfam" id="PF01040">
    <property type="entry name" value="UbiA"/>
    <property type="match status" value="1"/>
</dbReference>
<proteinExistence type="inferred from homology"/>
<dbReference type="EMBL" id="SZZH01000003">
    <property type="protein sequence ID" value="TKV58581.1"/>
    <property type="molecule type" value="Genomic_DNA"/>
</dbReference>
<dbReference type="PANTHER" id="PTHR13929:SF0">
    <property type="entry name" value="UBIA PRENYLTRANSFERASE DOMAIN-CONTAINING PROTEIN 1"/>
    <property type="match status" value="1"/>
</dbReference>
<keyword evidence="2 8" id="KW-0474">Menaquinone biosynthesis</keyword>
<dbReference type="OrthoDB" id="9767568at2"/>